<comment type="caution">
    <text evidence="3">The sequence shown here is derived from an EMBL/GenBank/DDBJ whole genome shotgun (WGS) entry which is preliminary data.</text>
</comment>
<dbReference type="PANTHER" id="PTHR47399:SF1">
    <property type="entry name" value="TRANSMEMBRANE PROTEIN 121B"/>
    <property type="match status" value="1"/>
</dbReference>
<keyword evidence="2" id="KW-0812">Transmembrane</keyword>
<feature type="transmembrane region" description="Helical" evidence="2">
    <location>
        <begin position="228"/>
        <end position="247"/>
    </location>
</feature>
<feature type="transmembrane region" description="Helical" evidence="2">
    <location>
        <begin position="191"/>
        <end position="207"/>
    </location>
</feature>
<feature type="transmembrane region" description="Helical" evidence="2">
    <location>
        <begin position="133"/>
        <end position="153"/>
    </location>
</feature>
<comment type="similarity">
    <text evidence="1">Belongs to the TMEM121 family.</text>
</comment>
<dbReference type="InterPro" id="IPR032776">
    <property type="entry name" value="CECR6/TMEM121"/>
</dbReference>
<feature type="transmembrane region" description="Helical" evidence="2">
    <location>
        <begin position="512"/>
        <end position="531"/>
    </location>
</feature>
<feature type="transmembrane region" description="Helical" evidence="2">
    <location>
        <begin position="377"/>
        <end position="398"/>
    </location>
</feature>
<proteinExistence type="inferred from homology"/>
<dbReference type="Pfam" id="PF14997">
    <property type="entry name" value="CECR6_TMEM121"/>
    <property type="match status" value="2"/>
</dbReference>
<dbReference type="Proteomes" id="UP001249851">
    <property type="component" value="Unassembled WGS sequence"/>
</dbReference>
<dbReference type="AlphaFoldDB" id="A0AAD9UZG5"/>
<feature type="transmembrane region" description="Helical" evidence="2">
    <location>
        <begin position="101"/>
        <end position="121"/>
    </location>
</feature>
<keyword evidence="2" id="KW-1133">Transmembrane helix</keyword>
<feature type="transmembrane region" description="Helical" evidence="2">
    <location>
        <begin position="267"/>
        <end position="287"/>
    </location>
</feature>
<keyword evidence="2" id="KW-0472">Membrane</keyword>
<feature type="transmembrane region" description="Helical" evidence="2">
    <location>
        <begin position="318"/>
        <end position="338"/>
    </location>
</feature>
<dbReference type="PANTHER" id="PTHR47399">
    <property type="entry name" value="TRANSMEMBRANE PROTEIN 121B"/>
    <property type="match status" value="1"/>
</dbReference>
<keyword evidence="4" id="KW-1185">Reference proteome</keyword>
<reference evidence="3" key="1">
    <citation type="journal article" date="2023" name="G3 (Bethesda)">
        <title>Whole genome assembly and annotation of the endangered Caribbean coral Acropora cervicornis.</title>
        <authorList>
            <person name="Selwyn J.D."/>
            <person name="Vollmer S.V."/>
        </authorList>
    </citation>
    <scope>NUCLEOTIDE SEQUENCE</scope>
    <source>
        <strain evidence="3">K2</strain>
    </source>
</reference>
<feature type="transmembrane region" description="Helical" evidence="2">
    <location>
        <begin position="160"/>
        <end position="179"/>
    </location>
</feature>
<accession>A0AAD9UZG5</accession>
<reference evidence="3" key="2">
    <citation type="journal article" date="2023" name="Science">
        <title>Genomic signatures of disease resistance in endangered staghorn corals.</title>
        <authorList>
            <person name="Vollmer S.V."/>
            <person name="Selwyn J.D."/>
            <person name="Despard B.A."/>
            <person name="Roesel C.L."/>
        </authorList>
    </citation>
    <scope>NUCLEOTIDE SEQUENCE</scope>
    <source>
        <strain evidence="3">K2</strain>
    </source>
</reference>
<gene>
    <name evidence="3" type="ORF">P5673_022725</name>
</gene>
<evidence type="ECO:0000313" key="4">
    <source>
        <dbReference type="Proteomes" id="UP001249851"/>
    </source>
</evidence>
<evidence type="ECO:0000256" key="1">
    <source>
        <dbReference type="ARBA" id="ARBA00007711"/>
    </source>
</evidence>
<evidence type="ECO:0000313" key="3">
    <source>
        <dbReference type="EMBL" id="KAK2555694.1"/>
    </source>
</evidence>
<dbReference type="InterPro" id="IPR026624">
    <property type="entry name" value="CECR6"/>
</dbReference>
<feature type="transmembrane region" description="Helical" evidence="2">
    <location>
        <begin position="294"/>
        <end position="312"/>
    </location>
</feature>
<name>A0AAD9UZG5_ACRCE</name>
<evidence type="ECO:0000256" key="2">
    <source>
        <dbReference type="SAM" id="Phobius"/>
    </source>
</evidence>
<organism evidence="3 4">
    <name type="scientific">Acropora cervicornis</name>
    <name type="common">Staghorn coral</name>
    <dbReference type="NCBI Taxonomy" id="6130"/>
    <lineage>
        <taxon>Eukaryota</taxon>
        <taxon>Metazoa</taxon>
        <taxon>Cnidaria</taxon>
        <taxon>Anthozoa</taxon>
        <taxon>Hexacorallia</taxon>
        <taxon>Scleractinia</taxon>
        <taxon>Astrocoeniina</taxon>
        <taxon>Acroporidae</taxon>
        <taxon>Acropora</taxon>
    </lineage>
</organism>
<protein>
    <submittedName>
        <fullName evidence="3">Uncharacterized protein</fullName>
    </submittedName>
</protein>
<feature type="transmembrane region" description="Helical" evidence="2">
    <location>
        <begin position="345"/>
        <end position="365"/>
    </location>
</feature>
<dbReference type="EMBL" id="JARQWQ010000061">
    <property type="protein sequence ID" value="KAK2555694.1"/>
    <property type="molecule type" value="Genomic_DNA"/>
</dbReference>
<feature type="transmembrane region" description="Helical" evidence="2">
    <location>
        <begin position="484"/>
        <end position="506"/>
    </location>
</feature>
<sequence>MDLNRIFIGSFGAFVVISAFVQKSQTSETSLAVCNLAVLRARFSETALIKKGFLNTAEDVKDHKELVSSLCFQEAVDLFDAVETIDICFLLASYPSKKSGLWYLTSLSYAPSLVAWTSLALSDNTKLGKLSYIWGLYTIGLVVSTIIVFATFVDNMDKGSLLGLKVTLCITPILLLLLLNTAKDGKEHKDLLSLLCFGMAVDLVDTIEMIDIVLDEVEKEHEYRIPKGFAYTMVAIACISFLLSPWQMLENDFQTGEPLPKRALWRYIVEIALVNFVFLIIRLVILIKYEKDESIFILKNLCLFLASYSASYKNNSTWYLTSLSYAPPVFVWLILVFFKKAELRWIFWIWGMYVLGLVASTAIVFTTVGDSLDKERFLGPSVLKMVLCITPLLLLLLLNTAEDVKDHKELVPSLCFQMAVDLFDAIEIIDIVLEEREHSYGIPKGFGDTMVVLACISFLLSPWQMAENDLEMDKLRRRTAKWRYIVEMIVENLAFLVIRLVIVFKYKKDESIFIAKNGIAFVLGVMGIRNLKY</sequence>